<keyword evidence="3" id="KW-0472">Membrane</keyword>
<evidence type="ECO:0000313" key="6">
    <source>
        <dbReference type="Proteomes" id="UP001431783"/>
    </source>
</evidence>
<dbReference type="SUPFAM" id="SSF52058">
    <property type="entry name" value="L domain-like"/>
    <property type="match status" value="2"/>
</dbReference>
<dbReference type="PROSITE" id="PS51257">
    <property type="entry name" value="PROKAR_LIPOPROTEIN"/>
    <property type="match status" value="1"/>
</dbReference>
<feature type="chain" id="PRO_5043329452" evidence="4">
    <location>
        <begin position="19"/>
        <end position="586"/>
    </location>
</feature>
<dbReference type="AlphaFoldDB" id="A0AAW1TUP7"/>
<dbReference type="EMBL" id="JARQZJ010000010">
    <property type="protein sequence ID" value="KAK9872310.1"/>
    <property type="molecule type" value="Genomic_DNA"/>
</dbReference>
<dbReference type="SMART" id="SM00365">
    <property type="entry name" value="LRR_SD22"/>
    <property type="match status" value="6"/>
</dbReference>
<dbReference type="InterPro" id="IPR001611">
    <property type="entry name" value="Leu-rich_rpt"/>
</dbReference>
<dbReference type="InterPro" id="IPR050333">
    <property type="entry name" value="SLRP"/>
</dbReference>
<sequence>MKLRYLLLISATCSFASGCMSNCSCSPDNKGRNAVVCKEGGIVGPLTLDGMDRNTEVLVISAPDNNMNSLTMAPAFSEFRQLEEIHITQSNIPQLGEHFFYGLANLSVLNLSQNNITQVINRNFLGLGKLKELLLDDNNIVSLPSGAFSALKELKVLSIQRNRIKELVHSVFLDVKKLRVVKLSGNPLSELQKEAFRDVQELRTLECRGCLLTQMNQQIYPILPYLNHLDLGENGIKHLTKDDFENLKNLKHLKLDGNKLTRLEDFTFTHLTQMKKLNLAKNRIKTISITSFENVDNLTELDLSYNDITSLKPNVFDSIVESLLILNLSGNPLDLSHMKHLFKRIKVRELRLRQCGLFELSENIFPSNLISLDLSQNHLTSLEGNALPDSLYLLDISKNKFRGISNDNLLDKIEFINVTILDGNPWSCDLCFIVPLMNRVNRSATFQNIICSQPYAMDGKRLESLDINQLSWCSSSFTTGDANFFSINENSSLGIVAGGISVGLLFLILVIIVGMLCYSKRHAAKYYTHEDKIIDNDPICDTNSTLFSDDRELCFKFPLDNNVNEKKVAIATIEEIKREHKITNGV</sequence>
<protein>
    <submittedName>
        <fullName evidence="5">Uncharacterized protein</fullName>
    </submittedName>
</protein>
<evidence type="ECO:0000256" key="3">
    <source>
        <dbReference type="SAM" id="Phobius"/>
    </source>
</evidence>
<evidence type="ECO:0000256" key="1">
    <source>
        <dbReference type="ARBA" id="ARBA00022614"/>
    </source>
</evidence>
<dbReference type="PROSITE" id="PS51450">
    <property type="entry name" value="LRR"/>
    <property type="match status" value="5"/>
</dbReference>
<reference evidence="5 6" key="1">
    <citation type="submission" date="2023-03" db="EMBL/GenBank/DDBJ databases">
        <title>Genome insight into feeding habits of ladybird beetles.</title>
        <authorList>
            <person name="Li H.-S."/>
            <person name="Huang Y.-H."/>
            <person name="Pang H."/>
        </authorList>
    </citation>
    <scope>NUCLEOTIDE SEQUENCE [LARGE SCALE GENOMIC DNA]</scope>
    <source>
        <strain evidence="5">SYSU_2023b</strain>
        <tissue evidence="5">Whole body</tissue>
    </source>
</reference>
<keyword evidence="3" id="KW-1133">Transmembrane helix</keyword>
<dbReference type="InterPro" id="IPR032675">
    <property type="entry name" value="LRR_dom_sf"/>
</dbReference>
<dbReference type="SMART" id="SM00369">
    <property type="entry name" value="LRR_TYP"/>
    <property type="match status" value="9"/>
</dbReference>
<dbReference type="PANTHER" id="PTHR45712:SF22">
    <property type="entry name" value="INSULIN-LIKE GROWTH FACTOR-BINDING PROTEIN COMPLEX ACID LABILE SUBUNIT"/>
    <property type="match status" value="1"/>
</dbReference>
<keyword evidence="4" id="KW-0732">Signal</keyword>
<dbReference type="PANTHER" id="PTHR45712">
    <property type="entry name" value="AGAP008170-PA"/>
    <property type="match status" value="1"/>
</dbReference>
<dbReference type="InterPro" id="IPR003591">
    <property type="entry name" value="Leu-rich_rpt_typical-subtyp"/>
</dbReference>
<evidence type="ECO:0000256" key="4">
    <source>
        <dbReference type="SAM" id="SignalP"/>
    </source>
</evidence>
<feature type="transmembrane region" description="Helical" evidence="3">
    <location>
        <begin position="493"/>
        <end position="518"/>
    </location>
</feature>
<keyword evidence="2" id="KW-0677">Repeat</keyword>
<name>A0AAW1TUP7_9CUCU</name>
<gene>
    <name evidence="5" type="ORF">WA026_017116</name>
</gene>
<organism evidence="5 6">
    <name type="scientific">Henosepilachna vigintioctopunctata</name>
    <dbReference type="NCBI Taxonomy" id="420089"/>
    <lineage>
        <taxon>Eukaryota</taxon>
        <taxon>Metazoa</taxon>
        <taxon>Ecdysozoa</taxon>
        <taxon>Arthropoda</taxon>
        <taxon>Hexapoda</taxon>
        <taxon>Insecta</taxon>
        <taxon>Pterygota</taxon>
        <taxon>Neoptera</taxon>
        <taxon>Endopterygota</taxon>
        <taxon>Coleoptera</taxon>
        <taxon>Polyphaga</taxon>
        <taxon>Cucujiformia</taxon>
        <taxon>Coccinelloidea</taxon>
        <taxon>Coccinellidae</taxon>
        <taxon>Epilachninae</taxon>
        <taxon>Epilachnini</taxon>
        <taxon>Henosepilachna</taxon>
    </lineage>
</organism>
<comment type="caution">
    <text evidence="5">The sequence shown here is derived from an EMBL/GenBank/DDBJ whole genome shotgun (WGS) entry which is preliminary data.</text>
</comment>
<dbReference type="FunFam" id="3.80.10.10:FF:001164">
    <property type="entry name" value="GH01279p"/>
    <property type="match status" value="1"/>
</dbReference>
<accession>A0AAW1TUP7</accession>
<evidence type="ECO:0000256" key="2">
    <source>
        <dbReference type="ARBA" id="ARBA00022737"/>
    </source>
</evidence>
<dbReference type="Proteomes" id="UP001431783">
    <property type="component" value="Unassembled WGS sequence"/>
</dbReference>
<keyword evidence="1" id="KW-0433">Leucine-rich repeat</keyword>
<evidence type="ECO:0000313" key="5">
    <source>
        <dbReference type="EMBL" id="KAK9872310.1"/>
    </source>
</evidence>
<feature type="signal peptide" evidence="4">
    <location>
        <begin position="1"/>
        <end position="18"/>
    </location>
</feature>
<proteinExistence type="predicted"/>
<keyword evidence="3" id="KW-0812">Transmembrane</keyword>
<dbReference type="Gene3D" id="3.80.10.10">
    <property type="entry name" value="Ribonuclease Inhibitor"/>
    <property type="match status" value="2"/>
</dbReference>
<dbReference type="Pfam" id="PF13855">
    <property type="entry name" value="LRR_8"/>
    <property type="match status" value="3"/>
</dbReference>
<keyword evidence="6" id="KW-1185">Reference proteome</keyword>